<dbReference type="InterPro" id="IPR011320">
    <property type="entry name" value="RNase_H1_N"/>
</dbReference>
<dbReference type="EMBL" id="JANAVB010029817">
    <property type="protein sequence ID" value="KAJ6814228.1"/>
    <property type="molecule type" value="Genomic_DNA"/>
</dbReference>
<dbReference type="FunFam" id="3.30.420.10:FF:000076">
    <property type="entry name" value="RBR-type E3 ubiquitin transferase"/>
    <property type="match status" value="1"/>
</dbReference>
<dbReference type="Gene3D" id="3.30.420.10">
    <property type="entry name" value="Ribonuclease H-like superfamily/Ribonuclease H"/>
    <property type="match status" value="1"/>
</dbReference>
<dbReference type="InterPro" id="IPR002156">
    <property type="entry name" value="RNaseH_domain"/>
</dbReference>
<reference evidence="2" key="1">
    <citation type="journal article" date="2023" name="GigaByte">
        <title>Genome assembly of the bearded iris, Iris pallida Lam.</title>
        <authorList>
            <person name="Bruccoleri R.E."/>
            <person name="Oakeley E.J."/>
            <person name="Faust A.M.E."/>
            <person name="Altorfer M."/>
            <person name="Dessus-Babus S."/>
            <person name="Burckhardt D."/>
            <person name="Oertli M."/>
            <person name="Naumann U."/>
            <person name="Petersen F."/>
            <person name="Wong J."/>
        </authorList>
    </citation>
    <scope>NUCLEOTIDE SEQUENCE</scope>
    <source>
        <strain evidence="2">GSM-AAB239-AS_SAM_17_03QT</strain>
    </source>
</reference>
<dbReference type="InterPro" id="IPR037056">
    <property type="entry name" value="RNase_H1_N_sf"/>
</dbReference>
<dbReference type="Gene3D" id="3.40.970.10">
    <property type="entry name" value="Ribonuclease H1, N-terminal domain"/>
    <property type="match status" value="1"/>
</dbReference>
<dbReference type="EMBL" id="JANAVB010024999">
    <property type="protein sequence ID" value="KAJ6821298.1"/>
    <property type="molecule type" value="Genomic_DNA"/>
</dbReference>
<gene>
    <name evidence="2" type="ORF">M6B38_140525</name>
    <name evidence="3" type="ORF">M6B38_392645</name>
</gene>
<dbReference type="InterPro" id="IPR009027">
    <property type="entry name" value="Ribosomal_bL9/RNase_H1_N"/>
</dbReference>
<evidence type="ECO:0000313" key="3">
    <source>
        <dbReference type="EMBL" id="KAJ6821298.1"/>
    </source>
</evidence>
<protein>
    <recommendedName>
        <fullName evidence="1">RNase H type-1 domain-containing protein</fullName>
    </recommendedName>
</protein>
<dbReference type="CDD" id="cd09279">
    <property type="entry name" value="RNase_HI_like"/>
    <property type="match status" value="1"/>
</dbReference>
<dbReference type="Pfam" id="PF13456">
    <property type="entry name" value="RVT_3"/>
    <property type="match status" value="1"/>
</dbReference>
<evidence type="ECO:0000259" key="1">
    <source>
        <dbReference type="PROSITE" id="PS50879"/>
    </source>
</evidence>
<dbReference type="InterPro" id="IPR036397">
    <property type="entry name" value="RNaseH_sf"/>
</dbReference>
<organism evidence="2 4">
    <name type="scientific">Iris pallida</name>
    <name type="common">Sweet iris</name>
    <dbReference type="NCBI Taxonomy" id="29817"/>
    <lineage>
        <taxon>Eukaryota</taxon>
        <taxon>Viridiplantae</taxon>
        <taxon>Streptophyta</taxon>
        <taxon>Embryophyta</taxon>
        <taxon>Tracheophyta</taxon>
        <taxon>Spermatophyta</taxon>
        <taxon>Magnoliopsida</taxon>
        <taxon>Liliopsida</taxon>
        <taxon>Asparagales</taxon>
        <taxon>Iridaceae</taxon>
        <taxon>Iridoideae</taxon>
        <taxon>Irideae</taxon>
        <taxon>Iris</taxon>
    </lineage>
</organism>
<dbReference type="SUPFAM" id="SSF55658">
    <property type="entry name" value="L9 N-domain-like"/>
    <property type="match status" value="1"/>
</dbReference>
<dbReference type="AlphaFoldDB" id="A0AAX6FDH8"/>
<accession>A0AAX6FDH8</accession>
<dbReference type="PANTHER" id="PTHR46387">
    <property type="entry name" value="POLYNUCLEOTIDYL TRANSFERASE, RIBONUCLEASE H-LIKE SUPERFAMILY PROTEIN"/>
    <property type="match status" value="1"/>
</dbReference>
<dbReference type="PANTHER" id="PTHR46387:SF2">
    <property type="entry name" value="RIBONUCLEASE HI"/>
    <property type="match status" value="1"/>
</dbReference>
<keyword evidence="4" id="KW-1185">Reference proteome</keyword>
<name>A0AAX6FDH8_IRIPA</name>
<dbReference type="Proteomes" id="UP001140949">
    <property type="component" value="Unassembled WGS sequence"/>
</dbReference>
<dbReference type="Pfam" id="PF01693">
    <property type="entry name" value="Cauli_VI"/>
    <property type="match status" value="1"/>
</dbReference>
<evidence type="ECO:0000313" key="4">
    <source>
        <dbReference type="Proteomes" id="UP001140949"/>
    </source>
</evidence>
<dbReference type="PROSITE" id="PS50879">
    <property type="entry name" value="RNASE_H_1"/>
    <property type="match status" value="1"/>
</dbReference>
<dbReference type="GO" id="GO:0003676">
    <property type="term" value="F:nucleic acid binding"/>
    <property type="evidence" value="ECO:0007669"/>
    <property type="project" value="InterPro"/>
</dbReference>
<evidence type="ECO:0000313" key="2">
    <source>
        <dbReference type="EMBL" id="KAJ6814228.1"/>
    </source>
</evidence>
<dbReference type="SUPFAM" id="SSF53098">
    <property type="entry name" value="Ribonuclease H-like"/>
    <property type="match status" value="1"/>
</dbReference>
<comment type="caution">
    <text evidence="2">The sequence shown here is derived from an EMBL/GenBank/DDBJ whole genome shotgun (WGS) entry which is preliminary data.</text>
</comment>
<sequence length="351" mass="38724">MGGSFYGFSSIAWRRGICRASFRATSLDFILTRFPVQYFSTVRAHASRSPMVKPKPTMEDASNAFYVVRKGDIVGIYKSLSDCQAQVSSLVCDPSVSVYKGYSLPKETEQYLASRGLKTPLYSMHSDDVKEDLFGTLVPCPFQQPDGLAFLVDKSSKKAAAQKKSKQAMNNLEAVESSSFLAGQLNKFPRLEDSIMAQAAQPLDSKYMTCIIEFDGASKGNPGKAGAGAVLRTTDGNMLSRVREGLGIATNNVAEYRALILGMKYALKKGFQQIQVQGDSRIVCMQVQELWQTKHPNMVDLCKEAKRLKNMFLSFKISHVLREFNSDADAQANLAVNLPAGEVYEECGEFC</sequence>
<proteinExistence type="predicted"/>
<dbReference type="GO" id="GO:0004523">
    <property type="term" value="F:RNA-DNA hybrid ribonuclease activity"/>
    <property type="evidence" value="ECO:0007669"/>
    <property type="project" value="InterPro"/>
</dbReference>
<feature type="domain" description="RNase H type-1" evidence="1">
    <location>
        <begin position="206"/>
        <end position="337"/>
    </location>
</feature>
<dbReference type="InterPro" id="IPR012337">
    <property type="entry name" value="RNaseH-like_sf"/>
</dbReference>
<reference evidence="2" key="2">
    <citation type="submission" date="2023-04" db="EMBL/GenBank/DDBJ databases">
        <authorList>
            <person name="Bruccoleri R.E."/>
            <person name="Oakeley E.J."/>
            <person name="Faust A.-M."/>
            <person name="Dessus-Babus S."/>
            <person name="Altorfer M."/>
            <person name="Burckhardt D."/>
            <person name="Oertli M."/>
            <person name="Naumann U."/>
            <person name="Petersen F."/>
            <person name="Wong J."/>
        </authorList>
    </citation>
    <scope>NUCLEOTIDE SEQUENCE</scope>
    <source>
        <strain evidence="2">GSM-AAB239-AS_SAM_17_03QT</strain>
        <tissue evidence="2">Leaf</tissue>
    </source>
</reference>